<dbReference type="OMA" id="RWYACET"/>
<evidence type="ECO:0000313" key="4">
    <source>
        <dbReference type="Proteomes" id="UP000016931"/>
    </source>
</evidence>
<dbReference type="eggNOG" id="ENOG502STWI">
    <property type="taxonomic scope" value="Eukaryota"/>
</dbReference>
<dbReference type="OrthoDB" id="3515453at2759"/>
<evidence type="ECO:0000313" key="3">
    <source>
        <dbReference type="EMBL" id="EMF11300.1"/>
    </source>
</evidence>
<gene>
    <name evidence="3" type="ORF">SEPMUDRAFT_134474</name>
</gene>
<name>M3AX54_SPHMS</name>
<sequence length="207" mass="22514">MKSIIAGVAALLFLTSTVAAQNYTQSKPFNLILRSSNSTLNGKGLTPCHEGAAIEGLCVSNAPGQAYQWNTTDGQVVSNKNLGKSGILTFELKGGNFVASQPMHLVFNAATNIAHAQFAPVAPSEAAQVGFDRKHKMFIPAYYDDTVVPAKVNKEFGLYHWYICQYNYSGYNYSSLNFVVGNAQPQNPTCQKVDVVRTAIRTGYYKA</sequence>
<dbReference type="Pfam" id="PF25484">
    <property type="entry name" value="DUF7907"/>
    <property type="match status" value="1"/>
</dbReference>
<dbReference type="HOGENOM" id="CLU_081634_0_0_1"/>
<dbReference type="GeneID" id="27899783"/>
<organism evidence="3 4">
    <name type="scientific">Sphaerulina musiva (strain SO2202)</name>
    <name type="common">Poplar stem canker fungus</name>
    <name type="synonym">Septoria musiva</name>
    <dbReference type="NCBI Taxonomy" id="692275"/>
    <lineage>
        <taxon>Eukaryota</taxon>
        <taxon>Fungi</taxon>
        <taxon>Dikarya</taxon>
        <taxon>Ascomycota</taxon>
        <taxon>Pezizomycotina</taxon>
        <taxon>Dothideomycetes</taxon>
        <taxon>Dothideomycetidae</taxon>
        <taxon>Mycosphaerellales</taxon>
        <taxon>Mycosphaerellaceae</taxon>
        <taxon>Sphaerulina</taxon>
    </lineage>
</organism>
<feature type="signal peptide" evidence="1">
    <location>
        <begin position="1"/>
        <end position="20"/>
    </location>
</feature>
<dbReference type="EMBL" id="KB456266">
    <property type="protein sequence ID" value="EMF11300.1"/>
    <property type="molecule type" value="Genomic_DNA"/>
</dbReference>
<keyword evidence="4" id="KW-1185">Reference proteome</keyword>
<feature type="chain" id="PRO_5004031530" description="DUF7907 domain-containing protein" evidence="1">
    <location>
        <begin position="21"/>
        <end position="207"/>
    </location>
</feature>
<dbReference type="RefSeq" id="XP_016759421.1">
    <property type="nucleotide sequence ID" value="XM_016902646.1"/>
</dbReference>
<dbReference type="InterPro" id="IPR057229">
    <property type="entry name" value="DUF7907"/>
</dbReference>
<protein>
    <recommendedName>
        <fullName evidence="2">DUF7907 domain-containing protein</fullName>
    </recommendedName>
</protein>
<evidence type="ECO:0000256" key="1">
    <source>
        <dbReference type="SAM" id="SignalP"/>
    </source>
</evidence>
<evidence type="ECO:0000259" key="2">
    <source>
        <dbReference type="Pfam" id="PF25484"/>
    </source>
</evidence>
<accession>M3AX54</accession>
<proteinExistence type="predicted"/>
<dbReference type="AlphaFoldDB" id="M3AX54"/>
<reference evidence="3 4" key="1">
    <citation type="journal article" date="2012" name="PLoS Pathog.">
        <title>Diverse lifestyles and strategies of plant pathogenesis encoded in the genomes of eighteen Dothideomycetes fungi.</title>
        <authorList>
            <person name="Ohm R.A."/>
            <person name="Feau N."/>
            <person name="Henrissat B."/>
            <person name="Schoch C.L."/>
            <person name="Horwitz B.A."/>
            <person name="Barry K.W."/>
            <person name="Condon B.J."/>
            <person name="Copeland A.C."/>
            <person name="Dhillon B."/>
            <person name="Glaser F."/>
            <person name="Hesse C.N."/>
            <person name="Kosti I."/>
            <person name="LaButti K."/>
            <person name="Lindquist E.A."/>
            <person name="Lucas S."/>
            <person name="Salamov A.A."/>
            <person name="Bradshaw R.E."/>
            <person name="Ciuffetti L."/>
            <person name="Hamelin R.C."/>
            <person name="Kema G.H.J."/>
            <person name="Lawrence C."/>
            <person name="Scott J.A."/>
            <person name="Spatafora J.W."/>
            <person name="Turgeon B.G."/>
            <person name="de Wit P.J.G.M."/>
            <person name="Zhong S."/>
            <person name="Goodwin S.B."/>
            <person name="Grigoriev I.V."/>
        </authorList>
    </citation>
    <scope>NUCLEOTIDE SEQUENCE [LARGE SCALE GENOMIC DNA]</scope>
    <source>
        <strain evidence="3 4">SO2202</strain>
    </source>
</reference>
<dbReference type="Proteomes" id="UP000016931">
    <property type="component" value="Unassembled WGS sequence"/>
</dbReference>
<feature type="domain" description="DUF7907" evidence="2">
    <location>
        <begin position="26"/>
        <end position="197"/>
    </location>
</feature>
<keyword evidence="1" id="KW-0732">Signal</keyword>
<dbReference type="STRING" id="692275.M3AX54"/>